<protein>
    <submittedName>
        <fullName evidence="1">Uncharacterized protein</fullName>
    </submittedName>
</protein>
<dbReference type="AlphaFoldDB" id="A0A6P0UTL6"/>
<proteinExistence type="predicted"/>
<reference evidence="1 2" key="1">
    <citation type="submission" date="2020-01" db="EMBL/GenBank/DDBJ databases">
        <title>Leptobacterium flavescens.</title>
        <authorList>
            <person name="Wang G."/>
        </authorList>
    </citation>
    <scope>NUCLEOTIDE SEQUENCE [LARGE SCALE GENOMIC DNA]</scope>
    <source>
        <strain evidence="1 2">KCTC 22160</strain>
    </source>
</reference>
<dbReference type="EMBL" id="JAABOO010000002">
    <property type="protein sequence ID" value="NER14193.1"/>
    <property type="molecule type" value="Genomic_DNA"/>
</dbReference>
<name>A0A6P0UTL6_9FLAO</name>
<sequence>MIKWPLCILGLLSALYSCQRDDICGEVDPTTPQLIIRFYDTDDPTAFKEVTSLRVLTDGIETPIINRQNTDSIAIPLRSFATSTAFTMIIDSQDDDQGMETGNSDIVTFSYTPNEVFISRGCGFIINYEELTGSRADDADNWIDTITIINSVVENENQAHVQIFH</sequence>
<evidence type="ECO:0000313" key="1">
    <source>
        <dbReference type="EMBL" id="NER14193.1"/>
    </source>
</evidence>
<comment type="caution">
    <text evidence="1">The sequence shown here is derived from an EMBL/GenBank/DDBJ whole genome shotgun (WGS) entry which is preliminary data.</text>
</comment>
<dbReference type="Pfam" id="PF20050">
    <property type="entry name" value="DUF6452"/>
    <property type="match status" value="1"/>
</dbReference>
<accession>A0A6P0UTL6</accession>
<gene>
    <name evidence="1" type="ORF">GWK08_12130</name>
</gene>
<organism evidence="1 2">
    <name type="scientific">Leptobacterium flavescens</name>
    <dbReference type="NCBI Taxonomy" id="472055"/>
    <lineage>
        <taxon>Bacteria</taxon>
        <taxon>Pseudomonadati</taxon>
        <taxon>Bacteroidota</taxon>
        <taxon>Flavobacteriia</taxon>
        <taxon>Flavobacteriales</taxon>
        <taxon>Flavobacteriaceae</taxon>
        <taxon>Leptobacterium</taxon>
    </lineage>
</organism>
<dbReference type="PROSITE" id="PS51257">
    <property type="entry name" value="PROKAR_LIPOPROTEIN"/>
    <property type="match status" value="1"/>
</dbReference>
<keyword evidence="2" id="KW-1185">Reference proteome</keyword>
<dbReference type="Proteomes" id="UP000468581">
    <property type="component" value="Unassembled WGS sequence"/>
</dbReference>
<evidence type="ECO:0000313" key="2">
    <source>
        <dbReference type="Proteomes" id="UP000468581"/>
    </source>
</evidence>
<dbReference type="InterPro" id="IPR045607">
    <property type="entry name" value="DUF6452"/>
</dbReference>